<feature type="coiled-coil region" evidence="1">
    <location>
        <begin position="81"/>
        <end position="125"/>
    </location>
</feature>
<feature type="compositionally biased region" description="Polar residues" evidence="2">
    <location>
        <begin position="146"/>
        <end position="163"/>
    </location>
</feature>
<dbReference type="PANTHER" id="PTHR28190:SF1">
    <property type="entry name" value="NUCLEAR MIGRATION PROTEIN NUM1"/>
    <property type="match status" value="1"/>
</dbReference>
<feature type="region of interest" description="Disordered" evidence="2">
    <location>
        <begin position="130"/>
        <end position="177"/>
    </location>
</feature>
<dbReference type="AlphaFoldDB" id="A0A4U0XN00"/>
<dbReference type="GO" id="GO:0005739">
    <property type="term" value="C:mitochondrion"/>
    <property type="evidence" value="ECO:0007669"/>
    <property type="project" value="TreeGrafter"/>
</dbReference>
<name>A0A4U0XN00_9PEZI</name>
<feature type="coiled-coil region" evidence="1">
    <location>
        <begin position="271"/>
        <end position="344"/>
    </location>
</feature>
<dbReference type="GO" id="GO:0015631">
    <property type="term" value="F:tubulin binding"/>
    <property type="evidence" value="ECO:0007669"/>
    <property type="project" value="TreeGrafter"/>
</dbReference>
<evidence type="ECO:0000256" key="1">
    <source>
        <dbReference type="SAM" id="Coils"/>
    </source>
</evidence>
<feature type="compositionally biased region" description="Polar residues" evidence="2">
    <location>
        <begin position="600"/>
        <end position="609"/>
    </location>
</feature>
<sequence>MATMVNPPGGALAVGNNSDADPFVTNSSHGQSQPHRYSSFDGNLFSLYSTNSPSQAKRALQAHLKDTDRRIQDASKLGTTLLQQRKDLSERLKEVEKHQNENEIGPELRAKLAELEKEYNEVGRESAKAFIPKSRASGNDGAGSTAGPSVLSSEAQASPSKVSVPSRKQRNQPSNRVHDIEFATEISTSLLSQVRNLQALLSERDEELKASNLERSRLETDAEGVAQRLRALNESEQRHKDENWNLETQLHELIAASKESADKEQRLTQNLIAKRAEHASAQREIDELKQAHGKLGEDHTSFKKQHELEISGLRRNITSGETERETLESKIDELTSQNQELAKAVAYRFQKDEQSGSLDVASENEDVIVDRSTPEHSPPPSPSKGTPRHGMLESETLKSSLHHAHRMIQNLKNNIHREKTEKMELKRMLQDARDELETRRSDGSMGSLNNAIKKRKTEPEGVKFKKPFIPGKLGGARNNKDEIILDEAGWEDQDPNGTPSKVLREQVMGSSASQGAQASGVSAFDRNAMSDSHDTTDAFETANERENTVTETEAFQTTAETLNGGSSDDLTETEGALKRNETIKAKASFLVTGLVGDRNSYGSTASTSADEVEETLRTPVQAPQQPKYRLKINRGGYRRSIRSSSDMVESNASSTKNSPAASFVSNHSQPAAGQIGML</sequence>
<dbReference type="STRING" id="331657.A0A4U0XN00"/>
<dbReference type="GO" id="GO:0000226">
    <property type="term" value="P:microtubule cytoskeleton organization"/>
    <property type="evidence" value="ECO:0007669"/>
    <property type="project" value="TreeGrafter"/>
</dbReference>
<protein>
    <recommendedName>
        <fullName evidence="5">Anucleate primary sterigmata protein A</fullName>
    </recommendedName>
</protein>
<keyword evidence="1" id="KW-0175">Coiled coil</keyword>
<organism evidence="3 4">
    <name type="scientific">Cryomyces minteri</name>
    <dbReference type="NCBI Taxonomy" id="331657"/>
    <lineage>
        <taxon>Eukaryota</taxon>
        <taxon>Fungi</taxon>
        <taxon>Dikarya</taxon>
        <taxon>Ascomycota</taxon>
        <taxon>Pezizomycotina</taxon>
        <taxon>Dothideomycetes</taxon>
        <taxon>Dothideomycetes incertae sedis</taxon>
        <taxon>Cryomyces</taxon>
    </lineage>
</organism>
<feature type="compositionally biased region" description="Polar residues" evidence="2">
    <location>
        <begin position="15"/>
        <end position="36"/>
    </location>
</feature>
<dbReference type="PANTHER" id="PTHR28190">
    <property type="entry name" value="NUCLEAR MIGRATION PROTEIN NUM1"/>
    <property type="match status" value="1"/>
</dbReference>
<accession>A0A4U0XN00</accession>
<comment type="caution">
    <text evidence="3">The sequence shown here is derived from an EMBL/GenBank/DDBJ whole genome shotgun (WGS) entry which is preliminary data.</text>
</comment>
<evidence type="ECO:0000256" key="2">
    <source>
        <dbReference type="SAM" id="MobiDB-lite"/>
    </source>
</evidence>
<feature type="region of interest" description="Disordered" evidence="2">
    <location>
        <begin position="369"/>
        <end position="391"/>
    </location>
</feature>
<keyword evidence="4" id="KW-1185">Reference proteome</keyword>
<feature type="region of interest" description="Disordered" evidence="2">
    <location>
        <begin position="1"/>
        <end position="38"/>
    </location>
</feature>
<dbReference type="EMBL" id="NAJN01000176">
    <property type="protein sequence ID" value="TKA77707.1"/>
    <property type="molecule type" value="Genomic_DNA"/>
</dbReference>
<dbReference type="Proteomes" id="UP000308768">
    <property type="component" value="Unassembled WGS sequence"/>
</dbReference>
<evidence type="ECO:0008006" key="5">
    <source>
        <dbReference type="Google" id="ProtNLM"/>
    </source>
</evidence>
<feature type="compositionally biased region" description="Polar residues" evidence="2">
    <location>
        <begin position="646"/>
        <end position="671"/>
    </location>
</feature>
<gene>
    <name evidence="3" type="ORF">B0A49_02239</name>
</gene>
<dbReference type="OrthoDB" id="2149224at2759"/>
<evidence type="ECO:0000313" key="3">
    <source>
        <dbReference type="EMBL" id="TKA77707.1"/>
    </source>
</evidence>
<proteinExistence type="predicted"/>
<evidence type="ECO:0000313" key="4">
    <source>
        <dbReference type="Proteomes" id="UP000308768"/>
    </source>
</evidence>
<dbReference type="GO" id="GO:0005938">
    <property type="term" value="C:cell cortex"/>
    <property type="evidence" value="ECO:0007669"/>
    <property type="project" value="TreeGrafter"/>
</dbReference>
<feature type="region of interest" description="Disordered" evidence="2">
    <location>
        <begin position="599"/>
        <end position="622"/>
    </location>
</feature>
<feature type="coiled-coil region" evidence="1">
    <location>
        <begin position="401"/>
        <end position="442"/>
    </location>
</feature>
<feature type="region of interest" description="Disordered" evidence="2">
    <location>
        <begin position="635"/>
        <end position="678"/>
    </location>
</feature>
<dbReference type="InterPro" id="IPR053005">
    <property type="entry name" value="Nuclear_Pos-Cytoskel_Interact"/>
</dbReference>
<reference evidence="3 4" key="1">
    <citation type="submission" date="2017-03" db="EMBL/GenBank/DDBJ databases">
        <title>Genomes of endolithic fungi from Antarctica.</title>
        <authorList>
            <person name="Coleine C."/>
            <person name="Masonjones S."/>
            <person name="Stajich J.E."/>
        </authorList>
    </citation>
    <scope>NUCLEOTIDE SEQUENCE [LARGE SCALE GENOMIC DNA]</scope>
    <source>
        <strain evidence="3 4">CCFEE 5187</strain>
    </source>
</reference>